<dbReference type="PANTHER" id="PTHR33121">
    <property type="entry name" value="CYCLIC DI-GMP PHOSPHODIESTERASE PDEF"/>
    <property type="match status" value="1"/>
</dbReference>
<feature type="domain" description="EAL" evidence="1">
    <location>
        <begin position="126"/>
        <end position="378"/>
    </location>
</feature>
<dbReference type="PANTHER" id="PTHR33121:SF79">
    <property type="entry name" value="CYCLIC DI-GMP PHOSPHODIESTERASE PDED-RELATED"/>
    <property type="match status" value="1"/>
</dbReference>
<accession>A0A7Y7QSQ1</accession>
<name>A0A7Y7QSQ1_9SPHN</name>
<dbReference type="InterPro" id="IPR035919">
    <property type="entry name" value="EAL_sf"/>
</dbReference>
<dbReference type="GO" id="GO:0071111">
    <property type="term" value="F:cyclic-guanylate-specific phosphodiesterase activity"/>
    <property type="evidence" value="ECO:0007669"/>
    <property type="project" value="InterPro"/>
</dbReference>
<protein>
    <submittedName>
        <fullName evidence="2">EAL domain-containing protein</fullName>
    </submittedName>
</protein>
<sequence length="385" mass="42756">MSDVIHHIEVGNLELLEACWGVVVADLVMGHVQTRLRQAGLRVELEREHGRFLILGDIRSGGPIDPDRLASLPYQLTAEPIPIDLVTGQMGAAVHAVISWQALNIPRYRTPRDMRADHGERWFAIYKSDMQVVAHAFACTRDGRLNPHWQPVCDCRDSGRILYHEALARFGDHGESLSPAVIFPALERLGMASAFDKVMAHYVLAELRADPTATLGLNISATSAHLRGWWRQILRDLTDRPDIASRLIVEITETEPIFRLDEAVAFARALRAAGATLALDDFGAGFTTIRELMDLMPALVKIDALFLHRAMTDDGVAQSLRHLIGLIRELGGTVIIEGVENQAMVHLAHASGARWQQGFHYRRPSPVRLISESSVDVPRLAQQRG</sequence>
<proteinExistence type="predicted"/>
<comment type="caution">
    <text evidence="2">The sequence shown here is derived from an EMBL/GenBank/DDBJ whole genome shotgun (WGS) entry which is preliminary data.</text>
</comment>
<dbReference type="AlphaFoldDB" id="A0A7Y7QSQ1"/>
<organism evidence="2 3">
    <name type="scientific">Sphingomonas sanguinis</name>
    <dbReference type="NCBI Taxonomy" id="33051"/>
    <lineage>
        <taxon>Bacteria</taxon>
        <taxon>Pseudomonadati</taxon>
        <taxon>Pseudomonadota</taxon>
        <taxon>Alphaproteobacteria</taxon>
        <taxon>Sphingomonadales</taxon>
        <taxon>Sphingomonadaceae</taxon>
        <taxon>Sphingomonas</taxon>
    </lineage>
</organism>
<dbReference type="SUPFAM" id="SSF141868">
    <property type="entry name" value="EAL domain-like"/>
    <property type="match status" value="1"/>
</dbReference>
<evidence type="ECO:0000313" key="2">
    <source>
        <dbReference type="EMBL" id="NVP29930.1"/>
    </source>
</evidence>
<evidence type="ECO:0000259" key="1">
    <source>
        <dbReference type="PROSITE" id="PS50883"/>
    </source>
</evidence>
<dbReference type="Gene3D" id="3.20.20.450">
    <property type="entry name" value="EAL domain"/>
    <property type="match status" value="1"/>
</dbReference>
<dbReference type="CDD" id="cd01948">
    <property type="entry name" value="EAL"/>
    <property type="match status" value="1"/>
</dbReference>
<dbReference type="EMBL" id="JABYQV010000002">
    <property type="protein sequence ID" value="NVP29930.1"/>
    <property type="molecule type" value="Genomic_DNA"/>
</dbReference>
<dbReference type="SMART" id="SM00052">
    <property type="entry name" value="EAL"/>
    <property type="match status" value="1"/>
</dbReference>
<dbReference type="InterPro" id="IPR001633">
    <property type="entry name" value="EAL_dom"/>
</dbReference>
<gene>
    <name evidence="2" type="ORF">HLV41_02650</name>
</gene>
<reference evidence="2 3" key="1">
    <citation type="submission" date="2020-05" db="EMBL/GenBank/DDBJ databases">
        <title>Draft Genome Sequences of Sphingomonas sp. Isolated from the International Space Station.</title>
        <authorList>
            <person name="Bijlani S."/>
            <person name="Singh N.K."/>
            <person name="Mason C.E."/>
            <person name="Wang C.C."/>
            <person name="Venkateswaran K."/>
        </authorList>
    </citation>
    <scope>NUCLEOTIDE SEQUENCE [LARGE SCALE GENOMIC DNA]</scope>
    <source>
        <strain evidence="2">ISS-IIF7SWP</strain>
    </source>
</reference>
<dbReference type="Proteomes" id="UP000531581">
    <property type="component" value="Unassembled WGS sequence"/>
</dbReference>
<evidence type="ECO:0000313" key="3">
    <source>
        <dbReference type="Proteomes" id="UP000531581"/>
    </source>
</evidence>
<dbReference type="PROSITE" id="PS50883">
    <property type="entry name" value="EAL"/>
    <property type="match status" value="1"/>
</dbReference>
<dbReference type="InterPro" id="IPR050706">
    <property type="entry name" value="Cyclic-di-GMP_PDE-like"/>
</dbReference>
<dbReference type="Pfam" id="PF00563">
    <property type="entry name" value="EAL"/>
    <property type="match status" value="1"/>
</dbReference>